<evidence type="ECO:0000313" key="1">
    <source>
        <dbReference type="EMBL" id="XBM47985.1"/>
    </source>
</evidence>
<evidence type="ECO:0008006" key="2">
    <source>
        <dbReference type="Google" id="ProtNLM"/>
    </source>
</evidence>
<reference evidence="1" key="1">
    <citation type="submission" date="2024-05" db="EMBL/GenBank/DDBJ databases">
        <title>The Natural Products Discovery Center: Release of the First 8490 Sequenced Strains for Exploring Actinobacteria Biosynthetic Diversity.</title>
        <authorList>
            <person name="Kalkreuter E."/>
            <person name="Kautsar S.A."/>
            <person name="Yang D."/>
            <person name="Bader C.D."/>
            <person name="Teijaro C.N."/>
            <person name="Fluegel L."/>
            <person name="Davis C.M."/>
            <person name="Simpson J.R."/>
            <person name="Lauterbach L."/>
            <person name="Steele A.D."/>
            <person name="Gui C."/>
            <person name="Meng S."/>
            <person name="Li G."/>
            <person name="Viehrig K."/>
            <person name="Ye F."/>
            <person name="Su P."/>
            <person name="Kiefer A.F."/>
            <person name="Nichols A."/>
            <person name="Cepeda A.J."/>
            <person name="Yan W."/>
            <person name="Fan B."/>
            <person name="Jiang Y."/>
            <person name="Adhikari A."/>
            <person name="Zheng C.-J."/>
            <person name="Schuster L."/>
            <person name="Cowan T.M."/>
            <person name="Smanski M.J."/>
            <person name="Chevrette M.G."/>
            <person name="de Carvalho L.P.S."/>
            <person name="Shen B."/>
        </authorList>
    </citation>
    <scope>NUCLEOTIDE SEQUENCE</scope>
    <source>
        <strain evidence="1">NPDC080035</strain>
    </source>
</reference>
<dbReference type="RefSeq" id="WP_348787945.1">
    <property type="nucleotide sequence ID" value="NZ_CP157390.1"/>
</dbReference>
<protein>
    <recommendedName>
        <fullName evidence="2">AbiEi antitoxin C-terminal domain-containing protein</fullName>
    </recommendedName>
</protein>
<gene>
    <name evidence="1" type="ORF">AAME72_18235</name>
</gene>
<sequence>MTKANPATPALLDRSVMPIAELFALVLDGQAFRVGDAFAPLDVADSPGLRARAFAELGAGPAIADRGTAAWIHGVRAEPPPQAQVCIDPKRRGRLPDGVDAHQHDVALGDAVSLAGVRVTSPLRTAADLLLTLPRFGRRDAQEAAHLLAIAGASVTALTERLASSRRNGVKRALGRVAQVERAVLP</sequence>
<organism evidence="1">
    <name type="scientific">Leifsonia sp. NPDC080035</name>
    <dbReference type="NCBI Taxonomy" id="3143936"/>
    <lineage>
        <taxon>Bacteria</taxon>
        <taxon>Bacillati</taxon>
        <taxon>Actinomycetota</taxon>
        <taxon>Actinomycetes</taxon>
        <taxon>Micrococcales</taxon>
        <taxon>Microbacteriaceae</taxon>
        <taxon>Leifsonia</taxon>
    </lineage>
</organism>
<dbReference type="EMBL" id="CP157390">
    <property type="protein sequence ID" value="XBM47985.1"/>
    <property type="molecule type" value="Genomic_DNA"/>
</dbReference>
<accession>A0AAU7GAX3</accession>
<dbReference type="AlphaFoldDB" id="A0AAU7GAX3"/>
<proteinExistence type="predicted"/>
<name>A0AAU7GAX3_9MICO</name>